<dbReference type="SMART" id="SM00448">
    <property type="entry name" value="REC"/>
    <property type="match status" value="1"/>
</dbReference>
<reference evidence="5 6" key="1">
    <citation type="submission" date="2021-12" db="EMBL/GenBank/DDBJ databases">
        <title>Genome sequencing of bacteria with rrn-lacking chromosome and rrn-plasmid.</title>
        <authorList>
            <person name="Anda M."/>
            <person name="Iwasaki W."/>
        </authorList>
    </citation>
    <scope>NUCLEOTIDE SEQUENCE [LARGE SCALE GENOMIC DNA]</scope>
    <source>
        <strain evidence="5 6">NBRC 15940</strain>
    </source>
</reference>
<gene>
    <name evidence="5" type="ORF">PEDI_13720</name>
</gene>
<dbReference type="EMBL" id="BQKE01000001">
    <property type="protein sequence ID" value="GJM60820.1"/>
    <property type="molecule type" value="Genomic_DNA"/>
</dbReference>
<comment type="caution">
    <text evidence="5">The sequence shown here is derived from an EMBL/GenBank/DDBJ whole genome shotgun (WGS) entry which is preliminary data.</text>
</comment>
<dbReference type="PROSITE" id="PS50110">
    <property type="entry name" value="RESPONSE_REGULATORY"/>
    <property type="match status" value="1"/>
</dbReference>
<feature type="modified residue" description="4-aspartylphosphate" evidence="3">
    <location>
        <position position="213"/>
    </location>
</feature>
<dbReference type="InterPro" id="IPR001789">
    <property type="entry name" value="Sig_transdc_resp-reg_receiver"/>
</dbReference>
<name>A0AAN5AIT0_9BACT</name>
<proteinExistence type="predicted"/>
<keyword evidence="6" id="KW-1185">Reference proteome</keyword>
<sequence length="408" mass="46491">MVLYSGMQMSSFSTRETIHQWMADLKAVAQQKQVKVKAWVDTDIPEFLVGDKLKVYQLVHQQVTDLLETTGDHAIEMEVGVGKCLEKNIWLNFHISGGFDSSSLSQEHLIHTYKKMVAGIGAEMEVSFLKDRVKFSLCIPFLRSEEGLPRPLANMKKGDFEHRSILLIEDDPVNVIVFKKWMKRWNLEVVVAQNGLQGLKLLNEKPFSMVILDLQLPILNGWELMEMLRQSEHAYFKQIPVVAITALVDWYEGVRPVKGIQQLLIKPFRPKDLLSAIGDHVLFKNATFKKSAALAKKINAHYSKRDALGVQTLPLYGQHELKLKKFLHRYRKALSTEDYFSRIEAVDNIRSTLIQLDADQLLLEIDNNGGDLQGYAAVEKGVQNLLQSFGQYGLESNAKPVQVQKKHH</sequence>
<dbReference type="PANTHER" id="PTHR45339:SF1">
    <property type="entry name" value="HYBRID SIGNAL TRANSDUCTION HISTIDINE KINASE J"/>
    <property type="match status" value="1"/>
</dbReference>
<evidence type="ECO:0000256" key="2">
    <source>
        <dbReference type="ARBA" id="ARBA00023012"/>
    </source>
</evidence>
<dbReference type="GO" id="GO:0000160">
    <property type="term" value="P:phosphorelay signal transduction system"/>
    <property type="evidence" value="ECO:0007669"/>
    <property type="project" value="UniProtKB-KW"/>
</dbReference>
<keyword evidence="1 3" id="KW-0597">Phosphoprotein</keyword>
<dbReference type="Pfam" id="PF00072">
    <property type="entry name" value="Response_reg"/>
    <property type="match status" value="1"/>
</dbReference>
<dbReference type="CDD" id="cd17546">
    <property type="entry name" value="REC_hyHK_CKI1_RcsC-like"/>
    <property type="match status" value="1"/>
</dbReference>
<evidence type="ECO:0000256" key="3">
    <source>
        <dbReference type="PROSITE-ProRule" id="PRU00169"/>
    </source>
</evidence>
<evidence type="ECO:0000256" key="1">
    <source>
        <dbReference type="ARBA" id="ARBA00022553"/>
    </source>
</evidence>
<dbReference type="AlphaFoldDB" id="A0AAN5AIT0"/>
<evidence type="ECO:0000313" key="6">
    <source>
        <dbReference type="Proteomes" id="UP001310022"/>
    </source>
</evidence>
<dbReference type="InterPro" id="IPR011006">
    <property type="entry name" value="CheY-like_superfamily"/>
</dbReference>
<protein>
    <recommendedName>
        <fullName evidence="4">Response regulatory domain-containing protein</fullName>
    </recommendedName>
</protein>
<evidence type="ECO:0000313" key="5">
    <source>
        <dbReference type="EMBL" id="GJM60820.1"/>
    </source>
</evidence>
<dbReference type="PANTHER" id="PTHR45339">
    <property type="entry name" value="HYBRID SIGNAL TRANSDUCTION HISTIDINE KINASE J"/>
    <property type="match status" value="1"/>
</dbReference>
<evidence type="ECO:0000259" key="4">
    <source>
        <dbReference type="PROSITE" id="PS50110"/>
    </source>
</evidence>
<dbReference type="Gene3D" id="3.40.50.2300">
    <property type="match status" value="1"/>
</dbReference>
<dbReference type="SUPFAM" id="SSF52172">
    <property type="entry name" value="CheY-like"/>
    <property type="match status" value="1"/>
</dbReference>
<feature type="domain" description="Response regulatory" evidence="4">
    <location>
        <begin position="164"/>
        <end position="281"/>
    </location>
</feature>
<dbReference type="Proteomes" id="UP001310022">
    <property type="component" value="Unassembled WGS sequence"/>
</dbReference>
<organism evidence="5 6">
    <name type="scientific">Persicobacter diffluens</name>
    <dbReference type="NCBI Taxonomy" id="981"/>
    <lineage>
        <taxon>Bacteria</taxon>
        <taxon>Pseudomonadati</taxon>
        <taxon>Bacteroidota</taxon>
        <taxon>Cytophagia</taxon>
        <taxon>Cytophagales</taxon>
        <taxon>Persicobacteraceae</taxon>
        <taxon>Persicobacter</taxon>
    </lineage>
</organism>
<keyword evidence="2" id="KW-0902">Two-component regulatory system</keyword>
<accession>A0AAN5AIT0</accession>